<comment type="similarity">
    <text evidence="1">Belongs to the EcnA/EcnB lipoprotein family.</text>
</comment>
<keyword evidence="8" id="KW-1185">Reference proteome</keyword>
<evidence type="ECO:0000256" key="4">
    <source>
        <dbReference type="ARBA" id="ARBA00023136"/>
    </source>
</evidence>
<dbReference type="PROSITE" id="PS51257">
    <property type="entry name" value="PROKAR_LIPOPROTEIN"/>
    <property type="match status" value="1"/>
</dbReference>
<keyword evidence="6 7" id="KW-0449">Lipoprotein</keyword>
<keyword evidence="3" id="KW-0732">Signal</keyword>
<keyword evidence="4" id="KW-0472">Membrane</keyword>
<protein>
    <submittedName>
        <fullName evidence="7">Entericidin A/B family lipoprotein</fullName>
    </submittedName>
</protein>
<dbReference type="GO" id="GO:0009636">
    <property type="term" value="P:response to toxic substance"/>
    <property type="evidence" value="ECO:0007669"/>
    <property type="project" value="InterPro"/>
</dbReference>
<evidence type="ECO:0000313" key="8">
    <source>
        <dbReference type="Proteomes" id="UP000324065"/>
    </source>
</evidence>
<dbReference type="OrthoDB" id="7363288at2"/>
<evidence type="ECO:0000256" key="2">
    <source>
        <dbReference type="ARBA" id="ARBA00022475"/>
    </source>
</evidence>
<name>A0A5M6I8C5_9PROT</name>
<comment type="caution">
    <text evidence="7">The sequence shown here is derived from an EMBL/GenBank/DDBJ whole genome shotgun (WGS) entry which is preliminary data.</text>
</comment>
<evidence type="ECO:0000256" key="6">
    <source>
        <dbReference type="ARBA" id="ARBA00023288"/>
    </source>
</evidence>
<dbReference type="AlphaFoldDB" id="A0A5M6I8C5"/>
<keyword evidence="2" id="KW-1003">Cell membrane</keyword>
<keyword evidence="5" id="KW-0564">Palmitate</keyword>
<evidence type="ECO:0000256" key="3">
    <source>
        <dbReference type="ARBA" id="ARBA00022729"/>
    </source>
</evidence>
<reference evidence="7 8" key="1">
    <citation type="submission" date="2019-09" db="EMBL/GenBank/DDBJ databases">
        <title>Genome sequence of Roseospira marina, one of the more divergent members of the non-sulfur purple photosynthetic bacterial family, the Rhodospirillaceae.</title>
        <authorList>
            <person name="Meyer T."/>
            <person name="Kyndt J."/>
        </authorList>
    </citation>
    <scope>NUCLEOTIDE SEQUENCE [LARGE SCALE GENOMIC DNA]</scope>
    <source>
        <strain evidence="7 8">DSM 15113</strain>
    </source>
</reference>
<sequence length="53" mass="5439">MIRSRVAQLVACLVLLTGTIGLTACGTVEGMGRDIQAGGHAISNAARDVRDSI</sequence>
<organism evidence="7 8">
    <name type="scientific">Roseospira marina</name>
    <dbReference type="NCBI Taxonomy" id="140057"/>
    <lineage>
        <taxon>Bacteria</taxon>
        <taxon>Pseudomonadati</taxon>
        <taxon>Pseudomonadota</taxon>
        <taxon>Alphaproteobacteria</taxon>
        <taxon>Rhodospirillales</taxon>
        <taxon>Rhodospirillaceae</taxon>
        <taxon>Roseospira</taxon>
    </lineage>
</organism>
<gene>
    <name evidence="7" type="ORF">F1188_15890</name>
</gene>
<evidence type="ECO:0000256" key="1">
    <source>
        <dbReference type="ARBA" id="ARBA00010296"/>
    </source>
</evidence>
<proteinExistence type="inferred from homology"/>
<dbReference type="Proteomes" id="UP000324065">
    <property type="component" value="Unassembled WGS sequence"/>
</dbReference>
<dbReference type="Pfam" id="PF08085">
    <property type="entry name" value="Entericidin"/>
    <property type="match status" value="1"/>
</dbReference>
<evidence type="ECO:0000256" key="5">
    <source>
        <dbReference type="ARBA" id="ARBA00023139"/>
    </source>
</evidence>
<dbReference type="GO" id="GO:0016020">
    <property type="term" value="C:membrane"/>
    <property type="evidence" value="ECO:0007669"/>
    <property type="project" value="InterPro"/>
</dbReference>
<dbReference type="InterPro" id="IPR012556">
    <property type="entry name" value="Entericidin"/>
</dbReference>
<evidence type="ECO:0000313" key="7">
    <source>
        <dbReference type="EMBL" id="KAA5604514.1"/>
    </source>
</evidence>
<dbReference type="RefSeq" id="WP_150063424.1">
    <property type="nucleotide sequence ID" value="NZ_JACHII010000015.1"/>
</dbReference>
<accession>A0A5M6I8C5</accession>
<dbReference type="EMBL" id="VWPJ01000017">
    <property type="protein sequence ID" value="KAA5604514.1"/>
    <property type="molecule type" value="Genomic_DNA"/>
</dbReference>